<dbReference type="Proteomes" id="UP000597867">
    <property type="component" value="Unassembled WGS sequence"/>
</dbReference>
<protein>
    <submittedName>
        <fullName evidence="1">Uncharacterized protein</fullName>
    </submittedName>
</protein>
<evidence type="ECO:0000313" key="2">
    <source>
        <dbReference type="Proteomes" id="UP000597867"/>
    </source>
</evidence>
<sequence length="171" mass="18021">MCDIKLVVEDFIIDSCMGKFTLSRLLPLVVGSAAAGVLASMSPAKAVVLTVAGTSYNVTTINGTYNDNNKKIESTPWWGDMSIAQSLSSSLPGNFAHYEISGTVHTYMNSNPKAWDSGSIHTYAVATPVPFDISGSATIPAVGALLLAARWKARKSIASKTRTANPDVAVP</sequence>
<accession>A0ACC5Q0F6</accession>
<keyword evidence="2" id="KW-1185">Reference proteome</keyword>
<proteinExistence type="predicted"/>
<dbReference type="EMBL" id="JADEWF010000024">
    <property type="protein sequence ID" value="MBE9218958.1"/>
    <property type="molecule type" value="Genomic_DNA"/>
</dbReference>
<organism evidence="1 2">
    <name type="scientific">Dolichospermum flos-aquae LEGE 04289</name>
    <dbReference type="NCBI Taxonomy" id="1828708"/>
    <lineage>
        <taxon>Bacteria</taxon>
        <taxon>Bacillati</taxon>
        <taxon>Cyanobacteriota</taxon>
        <taxon>Cyanophyceae</taxon>
        <taxon>Nostocales</taxon>
        <taxon>Aphanizomenonaceae</taxon>
        <taxon>Dolichospermum</taxon>
    </lineage>
</organism>
<name>A0ACC5Q0F6_DOLFA</name>
<gene>
    <name evidence="1" type="ORF">IQ222_09175</name>
</gene>
<comment type="caution">
    <text evidence="1">The sequence shown here is derived from an EMBL/GenBank/DDBJ whole genome shotgun (WGS) entry which is preliminary data.</text>
</comment>
<evidence type="ECO:0000313" key="1">
    <source>
        <dbReference type="EMBL" id="MBE9218958.1"/>
    </source>
</evidence>
<reference evidence="1" key="1">
    <citation type="submission" date="2020-10" db="EMBL/GenBank/DDBJ databases">
        <authorList>
            <person name="Castelo-Branco R."/>
            <person name="Eusebio N."/>
            <person name="Adriana R."/>
            <person name="Vieira A."/>
            <person name="Brugerolle De Fraissinette N."/>
            <person name="Rezende De Castro R."/>
            <person name="Schneider M.P."/>
            <person name="Vasconcelos V."/>
            <person name="Leao P.N."/>
        </authorList>
    </citation>
    <scope>NUCLEOTIDE SEQUENCE</scope>
    <source>
        <strain evidence="1">LEGE 04289</strain>
    </source>
</reference>